<protein>
    <recommendedName>
        <fullName evidence="3">DUF664 domain-containing protein</fullName>
    </recommendedName>
</protein>
<reference evidence="2" key="1">
    <citation type="submission" date="2023-07" db="EMBL/GenBank/DDBJ databases">
        <title>30 novel species of actinomycetes from the DSMZ collection.</title>
        <authorList>
            <person name="Nouioui I."/>
        </authorList>
    </citation>
    <scope>NUCLEOTIDE SEQUENCE [LARGE SCALE GENOMIC DNA]</scope>
    <source>
        <strain evidence="2">DSM 41699</strain>
    </source>
</reference>
<evidence type="ECO:0000313" key="2">
    <source>
        <dbReference type="Proteomes" id="UP001183809"/>
    </source>
</evidence>
<dbReference type="Proteomes" id="UP001183809">
    <property type="component" value="Unassembled WGS sequence"/>
</dbReference>
<sequence length="148" mass="15910">MDERIAEVLRQETSAEDSRRIHTQLVSQLIALTGELPTDEGWEATGPLGRYAAQALPMHAFHADVLDEVLFNGRLAAHVDQVALLDAANCRGSVMPAATPAADAAALWASGVSSLSQPEWASWLHLMSTVRGDAETAREIELSGIRLP</sequence>
<comment type="caution">
    <text evidence="1">The sequence shown here is derived from an EMBL/GenBank/DDBJ whole genome shotgun (WGS) entry which is preliminary data.</text>
</comment>
<dbReference type="EMBL" id="JAVREY010000078">
    <property type="protein sequence ID" value="MDT0468587.1"/>
    <property type="molecule type" value="Genomic_DNA"/>
</dbReference>
<accession>A0ABU2U5T3</accession>
<name>A0ABU2U5T3_9ACTN</name>
<evidence type="ECO:0000313" key="1">
    <source>
        <dbReference type="EMBL" id="MDT0468587.1"/>
    </source>
</evidence>
<organism evidence="1 2">
    <name type="scientific">Streptomyces gibsoniae</name>
    <dbReference type="NCBI Taxonomy" id="3075529"/>
    <lineage>
        <taxon>Bacteria</taxon>
        <taxon>Bacillati</taxon>
        <taxon>Actinomycetota</taxon>
        <taxon>Actinomycetes</taxon>
        <taxon>Kitasatosporales</taxon>
        <taxon>Streptomycetaceae</taxon>
        <taxon>Streptomyces</taxon>
    </lineage>
</organism>
<evidence type="ECO:0008006" key="3">
    <source>
        <dbReference type="Google" id="ProtNLM"/>
    </source>
</evidence>
<proteinExistence type="predicted"/>
<gene>
    <name evidence="1" type="ORF">RM764_37340</name>
</gene>
<keyword evidence="2" id="KW-1185">Reference proteome</keyword>
<dbReference type="RefSeq" id="WP_311700031.1">
    <property type="nucleotide sequence ID" value="NZ_JAVREY010000078.1"/>
</dbReference>